<evidence type="ECO:0000313" key="12">
    <source>
        <dbReference type="EMBL" id="KAK4535739.1"/>
    </source>
</evidence>
<evidence type="ECO:0000256" key="8">
    <source>
        <dbReference type="ARBA" id="ARBA00023136"/>
    </source>
</evidence>
<dbReference type="InterPro" id="IPR003439">
    <property type="entry name" value="ABC_transporter-like_ATP-bd"/>
</dbReference>
<dbReference type="Gene3D" id="3.40.50.300">
    <property type="entry name" value="P-loop containing nucleotide triphosphate hydrolases"/>
    <property type="match status" value="1"/>
</dbReference>
<dbReference type="PROSITE" id="PS00211">
    <property type="entry name" value="ABC_TRANSPORTER_1"/>
    <property type="match status" value="1"/>
</dbReference>
<keyword evidence="4 10" id="KW-0812">Transmembrane</keyword>
<dbReference type="PROSITE" id="PS50893">
    <property type="entry name" value="ABC_TRANSPORTER_2"/>
    <property type="match status" value="1"/>
</dbReference>
<evidence type="ECO:0000256" key="1">
    <source>
        <dbReference type="ARBA" id="ARBA00004141"/>
    </source>
</evidence>
<evidence type="ECO:0000256" key="6">
    <source>
        <dbReference type="ARBA" id="ARBA00022840"/>
    </source>
</evidence>
<dbReference type="InterPro" id="IPR003593">
    <property type="entry name" value="AAA+_ATPase"/>
</dbReference>
<feature type="compositionally biased region" description="Basic and acidic residues" evidence="9">
    <location>
        <begin position="19"/>
        <end position="28"/>
    </location>
</feature>
<dbReference type="PANTHER" id="PTHR48041:SF139">
    <property type="entry name" value="PROTEIN SCARLET"/>
    <property type="match status" value="1"/>
</dbReference>
<evidence type="ECO:0000313" key="13">
    <source>
        <dbReference type="Proteomes" id="UP001301350"/>
    </source>
</evidence>
<organism evidence="12 13">
    <name type="scientific">Cyanidium caldarium</name>
    <name type="common">Red alga</name>
    <dbReference type="NCBI Taxonomy" id="2771"/>
    <lineage>
        <taxon>Eukaryota</taxon>
        <taxon>Rhodophyta</taxon>
        <taxon>Bangiophyceae</taxon>
        <taxon>Cyanidiales</taxon>
        <taxon>Cyanidiaceae</taxon>
        <taxon>Cyanidium</taxon>
    </lineage>
</organism>
<dbReference type="GO" id="GO:0140359">
    <property type="term" value="F:ABC-type transporter activity"/>
    <property type="evidence" value="ECO:0007669"/>
    <property type="project" value="InterPro"/>
</dbReference>
<feature type="transmembrane region" description="Helical" evidence="10">
    <location>
        <begin position="616"/>
        <end position="635"/>
    </location>
</feature>
<evidence type="ECO:0000256" key="10">
    <source>
        <dbReference type="SAM" id="Phobius"/>
    </source>
</evidence>
<dbReference type="InterPro" id="IPR050352">
    <property type="entry name" value="ABCG_transporters"/>
</dbReference>
<comment type="caution">
    <text evidence="12">The sequence shown here is derived from an EMBL/GenBank/DDBJ whole genome shotgun (WGS) entry which is preliminary data.</text>
</comment>
<dbReference type="InterPro" id="IPR017871">
    <property type="entry name" value="ABC_transporter-like_CS"/>
</dbReference>
<keyword evidence="8 10" id="KW-0472">Membrane</keyword>
<accession>A0AAV9ITX3</accession>
<dbReference type="Pfam" id="PF19055">
    <property type="entry name" value="ABC2_membrane_7"/>
    <property type="match status" value="1"/>
</dbReference>
<evidence type="ECO:0000256" key="7">
    <source>
        <dbReference type="ARBA" id="ARBA00022989"/>
    </source>
</evidence>
<reference evidence="12 13" key="1">
    <citation type="submission" date="2022-07" db="EMBL/GenBank/DDBJ databases">
        <title>Genome-wide signatures of adaptation to extreme environments.</title>
        <authorList>
            <person name="Cho C.H."/>
            <person name="Yoon H.S."/>
        </authorList>
    </citation>
    <scope>NUCLEOTIDE SEQUENCE [LARGE SCALE GENOMIC DNA]</scope>
    <source>
        <strain evidence="12 13">DBV 063 E5</strain>
    </source>
</reference>
<evidence type="ECO:0000256" key="5">
    <source>
        <dbReference type="ARBA" id="ARBA00022741"/>
    </source>
</evidence>
<dbReference type="Pfam" id="PF01061">
    <property type="entry name" value="ABC2_membrane"/>
    <property type="match status" value="1"/>
</dbReference>
<feature type="transmembrane region" description="Helical" evidence="10">
    <location>
        <begin position="441"/>
        <end position="462"/>
    </location>
</feature>
<keyword evidence="7 10" id="KW-1133">Transmembrane helix</keyword>
<evidence type="ECO:0000256" key="2">
    <source>
        <dbReference type="ARBA" id="ARBA00014334"/>
    </source>
</evidence>
<protein>
    <recommendedName>
        <fullName evidence="2">Probable ATP-dependent transporter ycf16</fullName>
    </recommendedName>
</protein>
<dbReference type="AlphaFoldDB" id="A0AAV9ITX3"/>
<keyword evidence="3" id="KW-0813">Transport</keyword>
<dbReference type="PANTHER" id="PTHR48041">
    <property type="entry name" value="ABC TRANSPORTER G FAMILY MEMBER 28"/>
    <property type="match status" value="1"/>
</dbReference>
<feature type="transmembrane region" description="Helical" evidence="10">
    <location>
        <begin position="655"/>
        <end position="677"/>
    </location>
</feature>
<keyword evidence="5" id="KW-0547">Nucleotide-binding</keyword>
<gene>
    <name evidence="12" type="ORF">CDCA_CDCA06G1764</name>
</gene>
<dbReference type="Pfam" id="PF00005">
    <property type="entry name" value="ABC_tran"/>
    <property type="match status" value="1"/>
</dbReference>
<evidence type="ECO:0000256" key="3">
    <source>
        <dbReference type="ARBA" id="ARBA00022448"/>
    </source>
</evidence>
<dbReference type="InterPro" id="IPR043926">
    <property type="entry name" value="ABCG_dom"/>
</dbReference>
<name>A0AAV9ITX3_CYACA</name>
<dbReference type="InterPro" id="IPR027417">
    <property type="entry name" value="P-loop_NTPase"/>
</dbReference>
<dbReference type="EMBL" id="JANCYW010000006">
    <property type="protein sequence ID" value="KAK4535739.1"/>
    <property type="molecule type" value="Genomic_DNA"/>
</dbReference>
<keyword evidence="13" id="KW-1185">Reference proteome</keyword>
<sequence length="688" mass="75751">MSQSAGNFDDIEASVGAADRGDAEKEATLSEVEIGPDGYVPFDPVLSFQDNDLDDVGADAERASFYKALGAREGSHTVTERSSAVSLNWEDLCLAVKLEGGMCGRGPTVTKRILTNISGYVRPGQMLAIMGSSGAGKSTLLNMLAGRVPAGQYETSGELRVNGKPRDSFTFQKSAAYVEQEDRMFAELTVREQLEFSARLRLPRSMPLEKKRNRVEQVVRELGLSKCVDTMVGNAVVRGVSGGERKRVNIGIELVTDPSLILLDEPTSGLDAFQAQAVMLTMLRLARNGRTVVATIHQPRSQIFQMFDYLLLLSEGQEMYFGPAKEMVPYFAALRYPCPEYFNPADFAIDLVSLDMRTKSLEKQTRARIQFLADRFGERMQTMRRALSDSMGGTEPAKPRTRGNAFVRWFTGGWRSYAASWPAQLILLFGRSFKLAARQNFVNIGGVVQNVVFGLLLGLIWLNTGRNGGNDTAIAGILFFLLINQAFVAAFPVQLTFTLERGVVLRERASKIYRVSPYFLAKTSAEFPRLVLNILIFSILTYWMVGLNGFAGAFFLFVVIVVLTAYSGESVALLASAPASTPQAAAAVTPVLIVCALLFGGFFIGPNTIPVWLRWLRFLSFIYYGFNAVMINQFGSAPPGPDNPLHKYSINSFGIGGNIGFLIMLNLVFRFIAYVLLRTTGPKFDRSK</sequence>
<keyword evidence="6" id="KW-0067">ATP-binding</keyword>
<evidence type="ECO:0000259" key="11">
    <source>
        <dbReference type="PROSITE" id="PS50893"/>
    </source>
</evidence>
<dbReference type="GO" id="GO:0005886">
    <property type="term" value="C:plasma membrane"/>
    <property type="evidence" value="ECO:0007669"/>
    <property type="project" value="TreeGrafter"/>
</dbReference>
<dbReference type="Proteomes" id="UP001301350">
    <property type="component" value="Unassembled WGS sequence"/>
</dbReference>
<evidence type="ECO:0000256" key="9">
    <source>
        <dbReference type="SAM" id="MobiDB-lite"/>
    </source>
</evidence>
<feature type="transmembrane region" description="Helical" evidence="10">
    <location>
        <begin position="530"/>
        <end position="563"/>
    </location>
</feature>
<dbReference type="GO" id="GO:0005524">
    <property type="term" value="F:ATP binding"/>
    <property type="evidence" value="ECO:0007669"/>
    <property type="project" value="UniProtKB-KW"/>
</dbReference>
<dbReference type="GO" id="GO:0016887">
    <property type="term" value="F:ATP hydrolysis activity"/>
    <property type="evidence" value="ECO:0007669"/>
    <property type="project" value="InterPro"/>
</dbReference>
<comment type="subcellular location">
    <subcellularLocation>
        <location evidence="1">Membrane</location>
        <topology evidence="1">Multi-pass membrane protein</topology>
    </subcellularLocation>
</comment>
<proteinExistence type="predicted"/>
<dbReference type="SMART" id="SM00382">
    <property type="entry name" value="AAA"/>
    <property type="match status" value="1"/>
</dbReference>
<dbReference type="InterPro" id="IPR013525">
    <property type="entry name" value="ABC2_TM"/>
</dbReference>
<feature type="region of interest" description="Disordered" evidence="9">
    <location>
        <begin position="1"/>
        <end position="30"/>
    </location>
</feature>
<evidence type="ECO:0000256" key="4">
    <source>
        <dbReference type="ARBA" id="ARBA00022692"/>
    </source>
</evidence>
<feature type="transmembrane region" description="Helical" evidence="10">
    <location>
        <begin position="474"/>
        <end position="499"/>
    </location>
</feature>
<dbReference type="SUPFAM" id="SSF52540">
    <property type="entry name" value="P-loop containing nucleoside triphosphate hydrolases"/>
    <property type="match status" value="1"/>
</dbReference>
<feature type="transmembrane region" description="Helical" evidence="10">
    <location>
        <begin position="583"/>
        <end position="604"/>
    </location>
</feature>
<feature type="domain" description="ABC transporter" evidence="11">
    <location>
        <begin position="87"/>
        <end position="340"/>
    </location>
</feature>